<reference evidence="1" key="3">
    <citation type="submission" date="2025-09" db="UniProtKB">
        <authorList>
            <consortium name="Ensembl"/>
        </authorList>
    </citation>
    <scope>IDENTIFICATION</scope>
</reference>
<accession>A0AC11AXN8</accession>
<name>A0AC11AXN8_SHEEP</name>
<proteinExistence type="predicted"/>
<dbReference type="Ensembl" id="ENSOART00020007544.2">
    <property type="protein sequence ID" value="ENSOARP00020006239.1"/>
    <property type="gene ID" value="ENSOARG00020004932.2"/>
</dbReference>
<reference evidence="1" key="1">
    <citation type="submission" date="2020-11" db="EMBL/GenBank/DDBJ databases">
        <authorList>
            <person name="Davenport K.M."/>
            <person name="Bickhart D.M."/>
            <person name="Smith T.P.L."/>
            <person name="Murdoch B.M."/>
            <person name="Rosen B.D."/>
        </authorList>
    </citation>
    <scope>NUCLEOTIDE SEQUENCE [LARGE SCALE GENOMIC DNA]</scope>
    <source>
        <strain evidence="1">OAR_USU_Benz2616</strain>
    </source>
</reference>
<evidence type="ECO:0000313" key="1">
    <source>
        <dbReference type="Ensembl" id="ENSOARP00020006239.1"/>
    </source>
</evidence>
<organism evidence="1">
    <name type="scientific">Ovis aries</name>
    <name type="common">Sheep</name>
    <dbReference type="NCBI Taxonomy" id="9940"/>
    <lineage>
        <taxon>Eukaryota</taxon>
        <taxon>Metazoa</taxon>
        <taxon>Chordata</taxon>
        <taxon>Craniata</taxon>
        <taxon>Vertebrata</taxon>
        <taxon>Euteleostomi</taxon>
        <taxon>Mammalia</taxon>
        <taxon>Eutheria</taxon>
        <taxon>Laurasiatheria</taxon>
        <taxon>Artiodactyla</taxon>
        <taxon>Ruminantia</taxon>
        <taxon>Pecora</taxon>
        <taxon>Bovidae</taxon>
        <taxon>Caprinae</taxon>
        <taxon>Ovis</taxon>
    </lineage>
</organism>
<sequence>MNNQGVIYAETKGVKNSKRQRMKPKGSKGSVSIAQQELTYAELNLQNASQNLQKTSQNLQGNEDNYHSKGSPSPLEKLIAGILGIICLVLMSAVVTMIVITPSTLIQDQNNSSQITRLQKVIHNLSSEGHCGRCSKDWFTYSNNCYYITFEEKTWNGSLTACASRNSTLLYIDDEEELKFLKSLSITSWIPVFREGRGHPWMWQNGSTCKLQLSDYLPEKGNCAVLSVGDIKSDDCEFPHRYTCKHKLEN</sequence>
<protein>
    <submittedName>
        <fullName evidence="1">Uncharacterized protein</fullName>
    </submittedName>
</protein>
<gene>
    <name evidence="1" type="primary">LOC101123288</name>
</gene>
<reference evidence="1" key="2">
    <citation type="submission" date="2025-08" db="UniProtKB">
        <authorList>
            <consortium name="Ensembl"/>
        </authorList>
    </citation>
    <scope>IDENTIFICATION</scope>
</reference>